<dbReference type="PANTHER" id="PTHR10424">
    <property type="entry name" value="VIRAL ENVELOPE PROTEIN"/>
    <property type="match status" value="1"/>
</dbReference>
<proteinExistence type="predicted"/>
<feature type="compositionally biased region" description="Low complexity" evidence="1">
    <location>
        <begin position="231"/>
        <end position="254"/>
    </location>
</feature>
<feature type="chain" id="PRO_5034094189" description="Envelope glycoprotein" evidence="2">
    <location>
        <begin position="28"/>
        <end position="456"/>
    </location>
</feature>
<accession>A0A8C0ZMB3</accession>
<dbReference type="PANTHER" id="PTHR10424:SF82">
    <property type="entry name" value="ENVELOPE GLYCOPROTEIN-RELATED"/>
    <property type="match status" value="1"/>
</dbReference>
<dbReference type="SUPFAM" id="SSF49830">
    <property type="entry name" value="ENV polyprotein, receptor-binding domain"/>
    <property type="match status" value="1"/>
</dbReference>
<dbReference type="Ensembl" id="ENSCCNT00000003774.1">
    <property type="protein sequence ID" value="ENSCCNP00000002849.1"/>
    <property type="gene ID" value="ENSCCNG00000003108.1"/>
</dbReference>
<evidence type="ECO:0000313" key="3">
    <source>
        <dbReference type="Ensembl" id="ENSCCNP00000002849.1"/>
    </source>
</evidence>
<evidence type="ECO:0008006" key="4">
    <source>
        <dbReference type="Google" id="ProtNLM"/>
    </source>
</evidence>
<keyword evidence="2" id="KW-0732">Signal</keyword>
<dbReference type="Gene3D" id="3.90.310.10">
    <property type="entry name" value="ENV polyprotein, receptor-binding domain"/>
    <property type="match status" value="1"/>
</dbReference>
<protein>
    <recommendedName>
        <fullName evidence="4">Envelope glycoprotein</fullName>
    </recommendedName>
</protein>
<organism evidence="3">
    <name type="scientific">Castor canadensis</name>
    <name type="common">American beaver</name>
    <dbReference type="NCBI Taxonomy" id="51338"/>
    <lineage>
        <taxon>Eukaryota</taxon>
        <taxon>Metazoa</taxon>
        <taxon>Chordata</taxon>
        <taxon>Craniata</taxon>
        <taxon>Vertebrata</taxon>
        <taxon>Euteleostomi</taxon>
        <taxon>Mammalia</taxon>
        <taxon>Eutheria</taxon>
        <taxon>Euarchontoglires</taxon>
        <taxon>Glires</taxon>
        <taxon>Rodentia</taxon>
        <taxon>Castorimorpha</taxon>
        <taxon>Castoridae</taxon>
        <taxon>Castor</taxon>
    </lineage>
</organism>
<evidence type="ECO:0000256" key="1">
    <source>
        <dbReference type="SAM" id="MobiDB-lite"/>
    </source>
</evidence>
<name>A0A8C0ZMB3_CASCN</name>
<dbReference type="Pfam" id="PF00429">
    <property type="entry name" value="TLV_coat"/>
    <property type="match status" value="1"/>
</dbReference>
<dbReference type="InterPro" id="IPR018154">
    <property type="entry name" value="TLV/ENV_coat_polyprotein"/>
</dbReference>
<dbReference type="InterPro" id="IPR008981">
    <property type="entry name" value="FMuLV_rcpt-bd"/>
</dbReference>
<evidence type="ECO:0000256" key="2">
    <source>
        <dbReference type="SAM" id="SignalP"/>
    </source>
</evidence>
<reference evidence="3" key="1">
    <citation type="submission" date="2023-09" db="UniProtKB">
        <authorList>
            <consortium name="Ensembl"/>
        </authorList>
    </citation>
    <scope>IDENTIFICATION</scope>
</reference>
<dbReference type="AlphaFoldDB" id="A0A8C0ZMB3"/>
<sequence>MQSLQEQPRMGWLVALILLKTQSRSLAETNPHQPYKQTWILTDGETHTTLNKTTRTAPIGTWWPELQFCFRDINPAYKSTALESARRYGFYACPSHKKNKHCGGIQYSFCKSWACVTSNDGEWKWGISKSDLVKFAFVNGVPWGRRIPSPTHECQPTDTDRIKVTFTDSGKEDTPGWIQGNVWGLVFYKYGGHSGSTVVIRLKVEPMGPPSKMVGPNKALKPPYVEPPLRPRTTPVPTQPHTKASIKTPGPLGTGPPLVKPSLMTGSTDPLWNLVNAAFLTLNHTNPNMTTSCWLCYDMRPPFYEAIGLNVTYAILTSENPTQCSWGDRKRGLTIQQVSSQGTCLGKVPVGKQDLCAVVENNPTWGDGIKWVIPKGNGWWICSQSGLTPCLSTNVFNGSKEFCVLVAVLPHIIYHSEESLYSYWNTGTGERKKREPISALTIATLLSLGVVGQELA</sequence>
<feature type="region of interest" description="Disordered" evidence="1">
    <location>
        <begin position="212"/>
        <end position="254"/>
    </location>
</feature>
<feature type="signal peptide" evidence="2">
    <location>
        <begin position="1"/>
        <end position="27"/>
    </location>
</feature>